<accession>A0A1I1UEA7</accession>
<sequence length="180" mass="20473">MARPMEIRADWTERSRKQVEALGGQSSRAVEAAAARAASKTARWLRGQISRSVAKEFNVSSRAIGKNRIVTSQDRKRGEAKLWIGTIDVPVHHLGRVEWSRRMRGARVGRRQFRGSFAPWGDGYPVFRRSSKKRLPINVETISIHEAAQETVDRLTARASRRFGVLLQQELNYEMAKAFD</sequence>
<protein>
    <recommendedName>
        <fullName evidence="3">Prophage minor tail protein Z (GPZ)</fullName>
    </recommendedName>
</protein>
<dbReference type="InterPro" id="IPR010633">
    <property type="entry name" value="Phage_lambda_GpZ"/>
</dbReference>
<reference evidence="1 2" key="1">
    <citation type="submission" date="2016-10" db="EMBL/GenBank/DDBJ databases">
        <authorList>
            <person name="de Groot N.N."/>
        </authorList>
    </citation>
    <scope>NUCLEOTIDE SEQUENCE [LARGE SCALE GENOMIC DNA]</scope>
    <source>
        <strain evidence="1 2">HL3</strain>
    </source>
</reference>
<organism evidence="1 2">
    <name type="scientific">Thiohalospira halophila DSM 15071</name>
    <dbReference type="NCBI Taxonomy" id="1123397"/>
    <lineage>
        <taxon>Bacteria</taxon>
        <taxon>Pseudomonadati</taxon>
        <taxon>Pseudomonadota</taxon>
        <taxon>Gammaproteobacteria</taxon>
        <taxon>Thiohalospirales</taxon>
        <taxon>Thiohalospiraceae</taxon>
        <taxon>Thiohalospira</taxon>
    </lineage>
</organism>
<gene>
    <name evidence="1" type="ORF">SAMN05660831_02092</name>
</gene>
<dbReference type="EMBL" id="FOMJ01000007">
    <property type="protein sequence ID" value="SFD67948.1"/>
    <property type="molecule type" value="Genomic_DNA"/>
</dbReference>
<dbReference type="RefSeq" id="WP_093428726.1">
    <property type="nucleotide sequence ID" value="NZ_FOMJ01000007.1"/>
</dbReference>
<dbReference type="AlphaFoldDB" id="A0A1I1UEA7"/>
<dbReference type="OrthoDB" id="5875796at2"/>
<proteinExistence type="predicted"/>
<evidence type="ECO:0000313" key="2">
    <source>
        <dbReference type="Proteomes" id="UP000198611"/>
    </source>
</evidence>
<dbReference type="STRING" id="1123397.SAMN05660831_02092"/>
<evidence type="ECO:0008006" key="3">
    <source>
        <dbReference type="Google" id="ProtNLM"/>
    </source>
</evidence>
<keyword evidence="2" id="KW-1185">Reference proteome</keyword>
<dbReference type="Proteomes" id="UP000198611">
    <property type="component" value="Unassembled WGS sequence"/>
</dbReference>
<dbReference type="Pfam" id="PF06763">
    <property type="entry name" value="Minor_tail_Z"/>
    <property type="match status" value="1"/>
</dbReference>
<name>A0A1I1UEA7_9GAMM</name>
<evidence type="ECO:0000313" key="1">
    <source>
        <dbReference type="EMBL" id="SFD67948.1"/>
    </source>
</evidence>